<dbReference type="AlphaFoldDB" id="A0A699UY82"/>
<proteinExistence type="predicted"/>
<evidence type="ECO:0000313" key="2">
    <source>
        <dbReference type="EMBL" id="GFD27952.1"/>
    </source>
</evidence>
<feature type="non-terminal residue" evidence="2">
    <location>
        <position position="1"/>
    </location>
</feature>
<feature type="compositionally biased region" description="Basic and acidic residues" evidence="1">
    <location>
        <begin position="70"/>
        <end position="85"/>
    </location>
</feature>
<comment type="caution">
    <text evidence="2">The sequence shown here is derived from an EMBL/GenBank/DDBJ whole genome shotgun (WGS) entry which is preliminary data.</text>
</comment>
<evidence type="ECO:0000256" key="1">
    <source>
        <dbReference type="SAM" id="MobiDB-lite"/>
    </source>
</evidence>
<reference evidence="2" key="1">
    <citation type="journal article" date="2019" name="Sci. Rep.">
        <title>Draft genome of Tanacetum cinerariifolium, the natural source of mosquito coil.</title>
        <authorList>
            <person name="Yamashiro T."/>
            <person name="Shiraishi A."/>
            <person name="Satake H."/>
            <person name="Nakayama K."/>
        </authorList>
    </citation>
    <scope>NUCLEOTIDE SEQUENCE</scope>
</reference>
<name>A0A699UY82_TANCI</name>
<organism evidence="2">
    <name type="scientific">Tanacetum cinerariifolium</name>
    <name type="common">Dalmatian daisy</name>
    <name type="synonym">Chrysanthemum cinerariifolium</name>
    <dbReference type="NCBI Taxonomy" id="118510"/>
    <lineage>
        <taxon>Eukaryota</taxon>
        <taxon>Viridiplantae</taxon>
        <taxon>Streptophyta</taxon>
        <taxon>Embryophyta</taxon>
        <taxon>Tracheophyta</taxon>
        <taxon>Spermatophyta</taxon>
        <taxon>Magnoliopsida</taxon>
        <taxon>eudicotyledons</taxon>
        <taxon>Gunneridae</taxon>
        <taxon>Pentapetalae</taxon>
        <taxon>asterids</taxon>
        <taxon>campanulids</taxon>
        <taxon>Asterales</taxon>
        <taxon>Asteraceae</taxon>
        <taxon>Asteroideae</taxon>
        <taxon>Anthemideae</taxon>
        <taxon>Anthemidinae</taxon>
        <taxon>Tanacetum</taxon>
    </lineage>
</organism>
<dbReference type="EMBL" id="BKCJ011381083">
    <property type="protein sequence ID" value="GFD27952.1"/>
    <property type="molecule type" value="Genomic_DNA"/>
</dbReference>
<protein>
    <submittedName>
        <fullName evidence="2">Uncharacterized protein</fullName>
    </submittedName>
</protein>
<accession>A0A699UY82</accession>
<gene>
    <name evidence="2" type="ORF">Tci_899921</name>
</gene>
<sequence>NQPNDTAGIKENLDAGKVRKETVFAQQYVLLPLWSTGSQDPHNTYDDVVDAAFDVKENETDVHVSSSESNKTDNKKHDDKAKRDN</sequence>
<feature type="non-terminal residue" evidence="2">
    <location>
        <position position="85"/>
    </location>
</feature>
<feature type="region of interest" description="Disordered" evidence="1">
    <location>
        <begin position="59"/>
        <end position="85"/>
    </location>
</feature>